<accession>A0ABV7U1R3</accession>
<dbReference type="RefSeq" id="WP_377760261.1">
    <property type="nucleotide sequence ID" value="NZ_JBHRXY010000003.1"/>
</dbReference>
<keyword evidence="2" id="KW-0680">Restriction system</keyword>
<dbReference type="PANTHER" id="PTHR30408:SF12">
    <property type="entry name" value="TYPE I RESTRICTION ENZYME MJAVIII SPECIFICITY SUBUNIT"/>
    <property type="match status" value="1"/>
</dbReference>
<dbReference type="Proteomes" id="UP001595539">
    <property type="component" value="Unassembled WGS sequence"/>
</dbReference>
<feature type="domain" description="Type I restriction modification DNA specificity" evidence="4">
    <location>
        <begin position="85"/>
        <end position="168"/>
    </location>
</feature>
<gene>
    <name evidence="5" type="ORF">ACFOM8_06060</name>
</gene>
<dbReference type="EC" id="3.1.21.-" evidence="5"/>
<keyword evidence="5" id="KW-0378">Hydrolase</keyword>
<dbReference type="EMBL" id="JBHRXY010000003">
    <property type="protein sequence ID" value="MFC3629008.1"/>
    <property type="molecule type" value="Genomic_DNA"/>
</dbReference>
<dbReference type="GO" id="GO:0004519">
    <property type="term" value="F:endonuclease activity"/>
    <property type="evidence" value="ECO:0007669"/>
    <property type="project" value="UniProtKB-KW"/>
</dbReference>
<dbReference type="Gene3D" id="3.90.220.20">
    <property type="entry name" value="DNA methylase specificity domains"/>
    <property type="match status" value="4"/>
</dbReference>
<dbReference type="SUPFAM" id="SSF116734">
    <property type="entry name" value="DNA methylase specificity domain"/>
    <property type="match status" value="2"/>
</dbReference>
<keyword evidence="5" id="KW-0255">Endonuclease</keyword>
<evidence type="ECO:0000259" key="4">
    <source>
        <dbReference type="Pfam" id="PF01420"/>
    </source>
</evidence>
<dbReference type="PANTHER" id="PTHR30408">
    <property type="entry name" value="TYPE-1 RESTRICTION ENZYME ECOKI SPECIFICITY PROTEIN"/>
    <property type="match status" value="1"/>
</dbReference>
<protein>
    <submittedName>
        <fullName evidence="5">Restriction endonuclease subunit S</fullName>
        <ecNumber evidence="5">3.1.21.-</ecNumber>
    </submittedName>
</protein>
<comment type="similarity">
    <text evidence="1">Belongs to the type-I restriction system S methylase family.</text>
</comment>
<proteinExistence type="inferred from homology"/>
<evidence type="ECO:0000313" key="5">
    <source>
        <dbReference type="EMBL" id="MFC3629008.1"/>
    </source>
</evidence>
<evidence type="ECO:0000256" key="3">
    <source>
        <dbReference type="ARBA" id="ARBA00023125"/>
    </source>
</evidence>
<name>A0ABV7U1R3_9RHOB</name>
<dbReference type="InterPro" id="IPR000055">
    <property type="entry name" value="Restrct_endonuc_typeI_TRD"/>
</dbReference>
<sequence length="386" mass="42698">MAKLVQRPMREIAPLVRRPIETMPDQLYPEVGIRSFGRGVFHKKPKTGSELGEKRLFEWKEGDLLFNIVFAWEGAVAVATQAEDGKVGSHRFLTCVVDPKSADARYLFWWFTHDKGRDQLLRASPGGAGRNRTLGVEKLATIEVPLPPLHEQRRIVRRLDRVAALVDERRSAIEAAERETQALLLKAFQRAIDGAPLRPLAEVAPLVRRPVEIDLDAAYPELGVRSFGRGTFHKPDLLGAELSWQKLFLVQQGDLVFSNIKAWEGAFAVAGPGDHGRVGSHRYLTCVPTEGLATADFIWFYLQTHEGLGKVQAASPGSADRNRTLGQGALEAITVPAPPISHQHWFDRLQAKAREARAIRASTAQDVKALIPAMLHEIFDGGAKAA</sequence>
<comment type="caution">
    <text evidence="5">The sequence shown here is derived from an EMBL/GenBank/DDBJ whole genome shotgun (WGS) entry which is preliminary data.</text>
</comment>
<evidence type="ECO:0000256" key="1">
    <source>
        <dbReference type="ARBA" id="ARBA00010923"/>
    </source>
</evidence>
<evidence type="ECO:0000313" key="6">
    <source>
        <dbReference type="Proteomes" id="UP001595539"/>
    </source>
</evidence>
<keyword evidence="3" id="KW-0238">DNA-binding</keyword>
<keyword evidence="5" id="KW-0540">Nuclease</keyword>
<dbReference type="Pfam" id="PF01420">
    <property type="entry name" value="Methylase_S"/>
    <property type="match status" value="1"/>
</dbReference>
<evidence type="ECO:0000256" key="2">
    <source>
        <dbReference type="ARBA" id="ARBA00022747"/>
    </source>
</evidence>
<keyword evidence="6" id="KW-1185">Reference proteome</keyword>
<dbReference type="GO" id="GO:0016787">
    <property type="term" value="F:hydrolase activity"/>
    <property type="evidence" value="ECO:0007669"/>
    <property type="project" value="UniProtKB-KW"/>
</dbReference>
<reference evidence="6" key="1">
    <citation type="journal article" date="2019" name="Int. J. Syst. Evol. Microbiol.">
        <title>The Global Catalogue of Microorganisms (GCM) 10K type strain sequencing project: providing services to taxonomists for standard genome sequencing and annotation.</title>
        <authorList>
            <consortium name="The Broad Institute Genomics Platform"/>
            <consortium name="The Broad Institute Genome Sequencing Center for Infectious Disease"/>
            <person name="Wu L."/>
            <person name="Ma J."/>
        </authorList>
    </citation>
    <scope>NUCLEOTIDE SEQUENCE [LARGE SCALE GENOMIC DNA]</scope>
    <source>
        <strain evidence="6">KCTC 42473</strain>
    </source>
</reference>
<dbReference type="InterPro" id="IPR052021">
    <property type="entry name" value="Type-I_RS_S_subunit"/>
</dbReference>
<organism evidence="5 6">
    <name type="scientific">Paracoccus angustae</name>
    <dbReference type="NCBI Taxonomy" id="1671480"/>
    <lineage>
        <taxon>Bacteria</taxon>
        <taxon>Pseudomonadati</taxon>
        <taxon>Pseudomonadota</taxon>
        <taxon>Alphaproteobacteria</taxon>
        <taxon>Rhodobacterales</taxon>
        <taxon>Paracoccaceae</taxon>
        <taxon>Paracoccus</taxon>
    </lineage>
</organism>
<dbReference type="InterPro" id="IPR044946">
    <property type="entry name" value="Restrct_endonuc_typeI_TRD_sf"/>
</dbReference>